<feature type="domain" description="Thiolase C-terminal" evidence="3">
    <location>
        <begin position="265"/>
        <end position="382"/>
    </location>
</feature>
<evidence type="ECO:0000259" key="2">
    <source>
        <dbReference type="Pfam" id="PF00108"/>
    </source>
</evidence>
<dbReference type="GO" id="GO:0016747">
    <property type="term" value="F:acyltransferase activity, transferring groups other than amino-acyl groups"/>
    <property type="evidence" value="ECO:0007669"/>
    <property type="project" value="InterPro"/>
</dbReference>
<evidence type="ECO:0000256" key="1">
    <source>
        <dbReference type="ARBA" id="ARBA00023229"/>
    </source>
</evidence>
<name>A0A520KV32_9EURY</name>
<dbReference type="AlphaFoldDB" id="A0A520KV32"/>
<dbReference type="CDD" id="cd00829">
    <property type="entry name" value="SCP-x_thiolase"/>
    <property type="match status" value="1"/>
</dbReference>
<protein>
    <submittedName>
        <fullName evidence="4">Thiolase family protein</fullName>
    </submittedName>
</protein>
<evidence type="ECO:0000313" key="5">
    <source>
        <dbReference type="Proteomes" id="UP000320766"/>
    </source>
</evidence>
<dbReference type="GO" id="GO:0008299">
    <property type="term" value="P:isoprenoid biosynthetic process"/>
    <property type="evidence" value="ECO:0007669"/>
    <property type="project" value="UniProtKB-KW"/>
</dbReference>
<dbReference type="Pfam" id="PF00108">
    <property type="entry name" value="Thiolase_N"/>
    <property type="match status" value="1"/>
</dbReference>
<dbReference type="PIRSF" id="PIRSF000429">
    <property type="entry name" value="Ac-CoA_Ac_transf"/>
    <property type="match status" value="1"/>
</dbReference>
<sequence>MSSRGGGNMAERRDVSIVGIGRTEFKLEEEFNPMVAMFMPMPIGPDAVKKALDDVDNLELQDIEATYTGRSDPITNAGQMITRDVGYLGEACYSVDNGSTSGTTALMNGYYDIASGLRDIVVVIGIEIMGPGALYVHPEGQSWKCKDVKSGPFARLFAQLARRHMREYGTTNEQLAMVAAKNLKNGTLNPYAFRKEELSVDDVLNSPIVAEPLTEYMCAPIVSGAVALVLAPAKQARYYNPDPVKIAGCAMSAGKPGLEYLESAYDPIVRAAREAYRMVGPFFGAKDLDLAQVHDSFAISELIAYEALGFCGRGKSGEWIEEGVPMPDGDLPVNTDGGMIANGQPLGACGLAQAYELVLQLRGKAEKRQVEDVERAVQYNGGSEGSGFCGGFAGRGFGTGGSYFVNIFTRA</sequence>
<proteinExistence type="predicted"/>
<keyword evidence="1" id="KW-0414">Isoprene biosynthesis</keyword>
<evidence type="ECO:0000313" key="4">
    <source>
        <dbReference type="EMBL" id="RZN67303.1"/>
    </source>
</evidence>
<dbReference type="InterPro" id="IPR016039">
    <property type="entry name" value="Thiolase-like"/>
</dbReference>
<dbReference type="InterPro" id="IPR002155">
    <property type="entry name" value="Thiolase"/>
</dbReference>
<evidence type="ECO:0000259" key="3">
    <source>
        <dbReference type="Pfam" id="PF22691"/>
    </source>
</evidence>
<dbReference type="PANTHER" id="PTHR42870:SF1">
    <property type="entry name" value="NON-SPECIFIC LIPID-TRANSFER PROTEIN-LIKE 2"/>
    <property type="match status" value="1"/>
</dbReference>
<dbReference type="EMBL" id="RXIL01000139">
    <property type="protein sequence ID" value="RZN67303.1"/>
    <property type="molecule type" value="Genomic_DNA"/>
</dbReference>
<dbReference type="InterPro" id="IPR055140">
    <property type="entry name" value="Thiolase_C_2"/>
</dbReference>
<dbReference type="SUPFAM" id="SSF53901">
    <property type="entry name" value="Thiolase-like"/>
    <property type="match status" value="2"/>
</dbReference>
<organism evidence="4 5">
    <name type="scientific">Candidatus Methanolliviera hydrocarbonicum</name>
    <dbReference type="NCBI Taxonomy" id="2491085"/>
    <lineage>
        <taxon>Archaea</taxon>
        <taxon>Methanobacteriati</taxon>
        <taxon>Methanobacteriota</taxon>
        <taxon>Candidatus Methanoliparia</taxon>
        <taxon>Candidatus Methanoliparales</taxon>
        <taxon>Candidatus Methanollivieraceae</taxon>
        <taxon>Candidatus Methanolliviera</taxon>
    </lineage>
</organism>
<dbReference type="Proteomes" id="UP000320766">
    <property type="component" value="Unassembled WGS sequence"/>
</dbReference>
<dbReference type="Gene3D" id="3.40.47.10">
    <property type="match status" value="1"/>
</dbReference>
<gene>
    <name evidence="4" type="ORF">EF807_07700</name>
</gene>
<comment type="caution">
    <text evidence="4">The sequence shown here is derived from an EMBL/GenBank/DDBJ whole genome shotgun (WGS) entry which is preliminary data.</text>
</comment>
<dbReference type="Pfam" id="PF22691">
    <property type="entry name" value="Thiolase_C_1"/>
    <property type="match status" value="1"/>
</dbReference>
<accession>A0A520KV32</accession>
<reference evidence="4 5" key="1">
    <citation type="journal article" date="2019" name="Nat. Microbiol.">
        <title>Wide diversity of methane and short-chain alkane metabolisms in uncultured archaea.</title>
        <authorList>
            <person name="Borrel G."/>
            <person name="Adam P.S."/>
            <person name="McKay L.J."/>
            <person name="Chen L.X."/>
            <person name="Sierra-Garcia I.N."/>
            <person name="Sieber C.M."/>
            <person name="Letourneur Q."/>
            <person name="Ghozlane A."/>
            <person name="Andersen G.L."/>
            <person name="Li W.J."/>
            <person name="Hallam S.J."/>
            <person name="Muyzer G."/>
            <person name="de Oliveira V.M."/>
            <person name="Inskeep W.P."/>
            <person name="Banfield J.F."/>
            <person name="Gribaldo S."/>
        </authorList>
    </citation>
    <scope>NUCLEOTIDE SEQUENCE [LARGE SCALE GENOMIC DNA]</scope>
    <source>
        <strain evidence="4">NM1b</strain>
    </source>
</reference>
<feature type="domain" description="Thiolase N-terminal" evidence="2">
    <location>
        <begin position="15"/>
        <end position="218"/>
    </location>
</feature>
<dbReference type="InterPro" id="IPR020616">
    <property type="entry name" value="Thiolase_N"/>
</dbReference>
<dbReference type="PANTHER" id="PTHR42870">
    <property type="entry name" value="ACETYL-COA C-ACETYLTRANSFERASE"/>
    <property type="match status" value="1"/>
</dbReference>